<proteinExistence type="predicted"/>
<sequence length="73" mass="8520">MAKVYCVQLEILLTADEKALLEHCVKEHNQKYKKFGATRNWWTLEKVLQCLLSDAIYQAVKHRSVRAVCQKLS</sequence>
<protein>
    <submittedName>
        <fullName evidence="1">Uncharacterized protein</fullName>
    </submittedName>
</protein>
<name>A0A0M4BL65_9BACT</name>
<dbReference type="EMBL" id="KT336259">
    <property type="protein sequence ID" value="ALB76106.1"/>
    <property type="molecule type" value="Genomic_DNA"/>
</dbReference>
<accession>A0A0M4BL65</accession>
<reference evidence="1" key="1">
    <citation type="journal article" date="2015" name="Proc. Natl. Acad. Sci. U.S.A.">
        <title>Functional metagenomic discovery of bacterial effectors in the human microbiome and isolation of commendamide, a GPCR G2A/132 agonist.</title>
        <authorList>
            <person name="Cohen L.J."/>
            <person name="Kang H.S."/>
            <person name="Chu J."/>
            <person name="Huang Y.H."/>
            <person name="Gordon E.A."/>
            <person name="Reddy B.V."/>
            <person name="Ternei M.A."/>
            <person name="Craig J.W."/>
            <person name="Brady S.F."/>
        </authorList>
    </citation>
    <scope>NUCLEOTIDE SEQUENCE</scope>
</reference>
<organism evidence="1">
    <name type="scientific">uncultured bacterium 32o03</name>
    <dbReference type="NCBI Taxonomy" id="1701362"/>
    <lineage>
        <taxon>Bacteria</taxon>
        <taxon>environmental samples</taxon>
    </lineage>
</organism>
<evidence type="ECO:0000313" key="1">
    <source>
        <dbReference type="EMBL" id="ALB76106.1"/>
    </source>
</evidence>
<dbReference type="AlphaFoldDB" id="A0A0M4BL65"/>